<gene>
    <name evidence="3" type="ORF">HMI46_21720</name>
</gene>
<evidence type="ECO:0000259" key="2">
    <source>
        <dbReference type="PROSITE" id="PS50943"/>
    </source>
</evidence>
<evidence type="ECO:0000313" key="3">
    <source>
        <dbReference type="EMBL" id="NOJ73155.1"/>
    </source>
</evidence>
<dbReference type="SUPFAM" id="SSF47413">
    <property type="entry name" value="lambda repressor-like DNA-binding domains"/>
    <property type="match status" value="1"/>
</dbReference>
<accession>A0AAP7A030</accession>
<comment type="caution">
    <text evidence="3">The sequence shown here is derived from an EMBL/GenBank/DDBJ whole genome shotgun (WGS) entry which is preliminary data.</text>
</comment>
<dbReference type="CDD" id="cd00093">
    <property type="entry name" value="HTH_XRE"/>
    <property type="match status" value="1"/>
</dbReference>
<dbReference type="SMART" id="SM00530">
    <property type="entry name" value="HTH_XRE"/>
    <property type="match status" value="1"/>
</dbReference>
<dbReference type="GO" id="GO:0003677">
    <property type="term" value="F:DNA binding"/>
    <property type="evidence" value="ECO:0007669"/>
    <property type="project" value="UniProtKB-KW"/>
</dbReference>
<dbReference type="PANTHER" id="PTHR46558">
    <property type="entry name" value="TRACRIPTIONAL REGULATORY PROTEIN-RELATED-RELATED"/>
    <property type="match status" value="1"/>
</dbReference>
<reference evidence="3 4" key="1">
    <citation type="submission" date="2020-05" db="EMBL/GenBank/DDBJ databases">
        <title>Whole genome sequencing and identification of novel metabolites from Paenibacillus alvei strain JR949.</title>
        <authorList>
            <person name="Rajendhran J."/>
            <person name="Sree Pranav P."/>
            <person name="Mahalakshmi B."/>
            <person name="Karthikeyan R."/>
        </authorList>
    </citation>
    <scope>NUCLEOTIDE SEQUENCE [LARGE SCALE GENOMIC DNA]</scope>
    <source>
        <strain evidence="3 4">JR949</strain>
    </source>
</reference>
<organism evidence="3 4">
    <name type="scientific">Paenibacillus alvei</name>
    <name type="common">Bacillus alvei</name>
    <dbReference type="NCBI Taxonomy" id="44250"/>
    <lineage>
        <taxon>Bacteria</taxon>
        <taxon>Bacillati</taxon>
        <taxon>Bacillota</taxon>
        <taxon>Bacilli</taxon>
        <taxon>Bacillales</taxon>
        <taxon>Paenibacillaceae</taxon>
        <taxon>Paenibacillus</taxon>
    </lineage>
</organism>
<dbReference type="PANTHER" id="PTHR46558:SF4">
    <property type="entry name" value="DNA-BIDING PHAGE PROTEIN"/>
    <property type="match status" value="1"/>
</dbReference>
<sequence length="75" mass="8268">MKNEALAEARKNKGLTQEELGNKLGYSKAAVSNWESGYSNPSLSDAFKISKILDKDINILFFGLKVQVTCTKEVS</sequence>
<name>A0AAP7A030_PAEAL</name>
<dbReference type="InterPro" id="IPR001387">
    <property type="entry name" value="Cro/C1-type_HTH"/>
</dbReference>
<dbReference type="AlphaFoldDB" id="A0AAP7A030"/>
<dbReference type="EMBL" id="JABFOR010000038">
    <property type="protein sequence ID" value="NOJ73155.1"/>
    <property type="molecule type" value="Genomic_DNA"/>
</dbReference>
<dbReference type="PROSITE" id="PS50943">
    <property type="entry name" value="HTH_CROC1"/>
    <property type="match status" value="1"/>
</dbReference>
<evidence type="ECO:0000256" key="1">
    <source>
        <dbReference type="ARBA" id="ARBA00023125"/>
    </source>
</evidence>
<evidence type="ECO:0000313" key="4">
    <source>
        <dbReference type="Proteomes" id="UP000552038"/>
    </source>
</evidence>
<dbReference type="Gene3D" id="1.10.260.40">
    <property type="entry name" value="lambda repressor-like DNA-binding domains"/>
    <property type="match status" value="1"/>
</dbReference>
<dbReference type="RefSeq" id="WP_171418781.1">
    <property type="nucleotide sequence ID" value="NZ_JABFOR010000038.1"/>
</dbReference>
<feature type="domain" description="HTH cro/C1-type" evidence="2">
    <location>
        <begin position="6"/>
        <end position="60"/>
    </location>
</feature>
<dbReference type="Proteomes" id="UP000552038">
    <property type="component" value="Unassembled WGS sequence"/>
</dbReference>
<dbReference type="Pfam" id="PF01381">
    <property type="entry name" value="HTH_3"/>
    <property type="match status" value="1"/>
</dbReference>
<protein>
    <submittedName>
        <fullName evidence="3">Helix-turn-helix transcriptional regulator</fullName>
    </submittedName>
</protein>
<keyword evidence="1" id="KW-0238">DNA-binding</keyword>
<dbReference type="InterPro" id="IPR010982">
    <property type="entry name" value="Lambda_DNA-bd_dom_sf"/>
</dbReference>
<proteinExistence type="predicted"/>